<reference evidence="20 21" key="1">
    <citation type="journal article" date="2015" name="Parasit. Vectors">
        <title>Draft genome of the scabies mite.</title>
        <authorList>
            <person name="Rider S.D.Jr."/>
            <person name="Morgan M.S."/>
            <person name="Arlian L.G."/>
        </authorList>
    </citation>
    <scope>NUCLEOTIDE SEQUENCE [LARGE SCALE GENOMIC DNA]</scope>
    <source>
        <strain evidence="20">Arlian Lab</strain>
    </source>
</reference>
<evidence type="ECO:0000256" key="12">
    <source>
        <dbReference type="ARBA" id="ARBA00023098"/>
    </source>
</evidence>
<evidence type="ECO:0000256" key="16">
    <source>
        <dbReference type="ARBA" id="ARBA00023264"/>
    </source>
</evidence>
<gene>
    <name evidence="20" type="ORF">QR98_0037690</name>
</gene>
<keyword evidence="8" id="KW-0812">Transmembrane</keyword>
<dbReference type="Pfam" id="PF01066">
    <property type="entry name" value="CDP-OH_P_transf"/>
    <property type="match status" value="1"/>
</dbReference>
<dbReference type="GO" id="GO:0005794">
    <property type="term" value="C:Golgi apparatus"/>
    <property type="evidence" value="ECO:0007669"/>
    <property type="project" value="TreeGrafter"/>
</dbReference>
<evidence type="ECO:0000256" key="5">
    <source>
        <dbReference type="ARBA" id="ARBA00013212"/>
    </source>
</evidence>
<proteinExistence type="inferred from homology"/>
<evidence type="ECO:0000256" key="1">
    <source>
        <dbReference type="ARBA" id="ARBA00001936"/>
    </source>
</evidence>
<comment type="caution">
    <text evidence="20">The sequence shown here is derived from an EMBL/GenBank/DDBJ whole genome shotgun (WGS) entry which is preliminary data.</text>
</comment>
<evidence type="ECO:0000256" key="7">
    <source>
        <dbReference type="ARBA" id="ARBA00022679"/>
    </source>
</evidence>
<evidence type="ECO:0000256" key="2">
    <source>
        <dbReference type="ARBA" id="ARBA00001946"/>
    </source>
</evidence>
<keyword evidence="12 18" id="KW-0443">Lipid metabolism</keyword>
<evidence type="ECO:0000313" key="21">
    <source>
        <dbReference type="Proteomes" id="UP000616769"/>
    </source>
</evidence>
<comment type="similarity">
    <text evidence="4 18 19">Belongs to the CDP-alcohol phosphatidyltransferase class-I family.</text>
</comment>
<evidence type="ECO:0000313" key="20">
    <source>
        <dbReference type="EMBL" id="KPM05308.1"/>
    </source>
</evidence>
<dbReference type="VEuPathDB" id="VectorBase:SSCA006867"/>
<dbReference type="GO" id="GO:0016020">
    <property type="term" value="C:membrane"/>
    <property type="evidence" value="ECO:0007669"/>
    <property type="project" value="UniProtKB-SubCell"/>
</dbReference>
<dbReference type="PANTHER" id="PTHR15362:SF4">
    <property type="entry name" value="CDP-DIACYLGLYCEROL--INOSITOL 3-PHOSPHATIDYLTRANSFERASE"/>
    <property type="match status" value="1"/>
</dbReference>
<keyword evidence="15" id="KW-0464">Manganese</keyword>
<evidence type="ECO:0000256" key="13">
    <source>
        <dbReference type="ARBA" id="ARBA00023136"/>
    </source>
</evidence>
<dbReference type="PANTHER" id="PTHR15362">
    <property type="entry name" value="PHOSPHATIDYLINOSITOL SYNTHASE"/>
    <property type="match status" value="1"/>
</dbReference>
<dbReference type="Proteomes" id="UP000616769">
    <property type="component" value="Unassembled WGS sequence"/>
</dbReference>
<dbReference type="AlphaFoldDB" id="A0A132A2Q1"/>
<evidence type="ECO:0000256" key="15">
    <source>
        <dbReference type="ARBA" id="ARBA00023211"/>
    </source>
</evidence>
<keyword evidence="13 18" id="KW-0472">Membrane</keyword>
<name>A0A132A2Q1_SARSC</name>
<evidence type="ECO:0000256" key="14">
    <source>
        <dbReference type="ARBA" id="ARBA00023209"/>
    </source>
</evidence>
<accession>A0A132A2Q1</accession>
<evidence type="ECO:0000256" key="10">
    <source>
        <dbReference type="ARBA" id="ARBA00022842"/>
    </source>
</evidence>
<dbReference type="FunFam" id="1.20.120.1760:FF:000003">
    <property type="entry name" value="CDP-diacylglycerol--inositol 3-phosphatidyltransferase"/>
    <property type="match status" value="1"/>
</dbReference>
<evidence type="ECO:0000256" key="4">
    <source>
        <dbReference type="ARBA" id="ARBA00010441"/>
    </source>
</evidence>
<evidence type="ECO:0000256" key="6">
    <source>
        <dbReference type="ARBA" id="ARBA00022516"/>
    </source>
</evidence>
<dbReference type="InterPro" id="IPR043130">
    <property type="entry name" value="CDP-OH_PTrfase_TM_dom"/>
</dbReference>
<evidence type="ECO:0000256" key="19">
    <source>
        <dbReference type="RuleBase" id="RU003750"/>
    </source>
</evidence>
<keyword evidence="16 18" id="KW-1208">Phospholipid metabolism</keyword>
<dbReference type="GO" id="GO:0006661">
    <property type="term" value="P:phosphatidylinositol biosynthetic process"/>
    <property type="evidence" value="ECO:0007669"/>
    <property type="project" value="TreeGrafter"/>
</dbReference>
<keyword evidence="9" id="KW-0479">Metal-binding</keyword>
<evidence type="ECO:0000256" key="17">
    <source>
        <dbReference type="ARBA" id="ARBA00070582"/>
    </source>
</evidence>
<dbReference type="Gene3D" id="1.20.120.1760">
    <property type="match status" value="1"/>
</dbReference>
<evidence type="ECO:0000256" key="3">
    <source>
        <dbReference type="ARBA" id="ARBA00004141"/>
    </source>
</evidence>
<dbReference type="InterPro" id="IPR014387">
    <property type="entry name" value="CDP_diag_ino_3_P_euk"/>
</dbReference>
<organism evidence="20 21">
    <name type="scientific">Sarcoptes scabiei</name>
    <name type="common">Itch mite</name>
    <name type="synonym">Acarus scabiei</name>
    <dbReference type="NCBI Taxonomy" id="52283"/>
    <lineage>
        <taxon>Eukaryota</taxon>
        <taxon>Metazoa</taxon>
        <taxon>Ecdysozoa</taxon>
        <taxon>Arthropoda</taxon>
        <taxon>Chelicerata</taxon>
        <taxon>Arachnida</taxon>
        <taxon>Acari</taxon>
        <taxon>Acariformes</taxon>
        <taxon>Sarcoptiformes</taxon>
        <taxon>Astigmata</taxon>
        <taxon>Psoroptidia</taxon>
        <taxon>Sarcoptoidea</taxon>
        <taxon>Sarcoptidae</taxon>
        <taxon>Sarcoptinae</taxon>
        <taxon>Sarcoptes</taxon>
    </lineage>
</organism>
<dbReference type="PIRSF" id="PIRSF000848">
    <property type="entry name" value="CDP_diag_ino_3_P"/>
    <property type="match status" value="1"/>
</dbReference>
<comment type="cofactor">
    <cofactor evidence="2">
        <name>Mg(2+)</name>
        <dbReference type="ChEBI" id="CHEBI:18420"/>
    </cofactor>
</comment>
<dbReference type="EMBL" id="JXLN01010202">
    <property type="protein sequence ID" value="KPM05308.1"/>
    <property type="molecule type" value="Genomic_DNA"/>
</dbReference>
<dbReference type="OrthoDB" id="10251079at2759"/>
<evidence type="ECO:0000256" key="11">
    <source>
        <dbReference type="ARBA" id="ARBA00022989"/>
    </source>
</evidence>
<evidence type="ECO:0000256" key="18">
    <source>
        <dbReference type="PIRNR" id="PIRNR000848"/>
    </source>
</evidence>
<comment type="subcellular location">
    <subcellularLocation>
        <location evidence="3">Membrane</location>
        <topology evidence="3">Multi-pass membrane protein</topology>
    </subcellularLocation>
</comment>
<keyword evidence="10" id="KW-0460">Magnesium</keyword>
<comment type="cofactor">
    <cofactor evidence="1">
        <name>Mn(2+)</name>
        <dbReference type="ChEBI" id="CHEBI:29035"/>
    </cofactor>
</comment>
<dbReference type="InterPro" id="IPR000462">
    <property type="entry name" value="CDP-OH_P_trans"/>
</dbReference>
<keyword evidence="7 18" id="KW-0808">Transferase</keyword>
<keyword evidence="14 18" id="KW-0594">Phospholipid biosynthesis</keyword>
<sequence>MESIRDPKEIDKDRNEIEMISNKRKENILLFVPNIIGFIRILLAFVSFFFMPKNPIPALIFYFLSAFLDAFDGLAARAYNQATKFGALLDQITDRCGTLSLLMILGTFYPEMILFFQLIMIIDIASHWIHTQVSIMIGKSHKSISHDENIILYYYYNNRPLLFGLCFTNEAFFILLYLVHFFNGPTIVFGLGMFQILLLLMLPFAFVKNFINMLQLIEACNRCLKIDQEEREKMRTIGEQSKEQHRKLN</sequence>
<keyword evidence="6 18" id="KW-0444">Lipid biosynthesis</keyword>
<dbReference type="PROSITE" id="PS00379">
    <property type="entry name" value="CDP_ALCOHOL_P_TRANSF"/>
    <property type="match status" value="1"/>
</dbReference>
<comment type="catalytic activity">
    <reaction evidence="18">
        <text>a CDP-1,2-diacyl-sn-glycerol + myo-inositol = a 1,2-diacyl-sn-glycero-3-phospho-(1D-myo-inositol) + CMP + H(+)</text>
        <dbReference type="Rhea" id="RHEA:11580"/>
        <dbReference type="ChEBI" id="CHEBI:15378"/>
        <dbReference type="ChEBI" id="CHEBI:17268"/>
        <dbReference type="ChEBI" id="CHEBI:57880"/>
        <dbReference type="ChEBI" id="CHEBI:58332"/>
        <dbReference type="ChEBI" id="CHEBI:60377"/>
        <dbReference type="EC" id="2.7.8.11"/>
    </reaction>
</comment>
<dbReference type="GO" id="GO:0003881">
    <property type="term" value="F:CDP-diacylglycerol-inositol 3-phosphatidyltransferase activity"/>
    <property type="evidence" value="ECO:0007669"/>
    <property type="project" value="UniProtKB-UniRule"/>
</dbReference>
<protein>
    <recommendedName>
        <fullName evidence="17 18">CDP-diacylglycerol--inositol 3-phosphatidyltransferase</fullName>
        <ecNumber evidence="5 18">2.7.8.11</ecNumber>
    </recommendedName>
</protein>
<dbReference type="InterPro" id="IPR048254">
    <property type="entry name" value="CDP_ALCOHOL_P_TRANSF_CS"/>
</dbReference>
<evidence type="ECO:0000256" key="9">
    <source>
        <dbReference type="ARBA" id="ARBA00022723"/>
    </source>
</evidence>
<keyword evidence="11" id="KW-1133">Transmembrane helix</keyword>
<dbReference type="EC" id="2.7.8.11" evidence="5 18"/>
<dbReference type="GO" id="GO:0046872">
    <property type="term" value="F:metal ion binding"/>
    <property type="evidence" value="ECO:0007669"/>
    <property type="project" value="UniProtKB-KW"/>
</dbReference>
<evidence type="ECO:0000256" key="8">
    <source>
        <dbReference type="ARBA" id="ARBA00022692"/>
    </source>
</evidence>